<dbReference type="SUPFAM" id="SSF56784">
    <property type="entry name" value="HAD-like"/>
    <property type="match status" value="1"/>
</dbReference>
<dbReference type="KEGG" id="trg:TRUGW13939_01513"/>
<gene>
    <name evidence="1" type="ORF">TRUGW13939_01513</name>
</gene>
<dbReference type="OrthoDB" id="444127at2759"/>
<accession>A0A7H8QKF5</accession>
<reference evidence="2" key="1">
    <citation type="submission" date="2020-06" db="EMBL/GenBank/DDBJ databases">
        <title>A chromosome-scale genome assembly of Talaromyces rugulosus W13939.</title>
        <authorList>
            <person name="Wang B."/>
            <person name="Guo L."/>
            <person name="Ye K."/>
            <person name="Wang L."/>
        </authorList>
    </citation>
    <scope>NUCLEOTIDE SEQUENCE [LARGE SCALE GENOMIC DNA]</scope>
    <source>
        <strain evidence="2">W13939</strain>
    </source>
</reference>
<dbReference type="AlphaFoldDB" id="A0A7H8QKF5"/>
<evidence type="ECO:0000313" key="2">
    <source>
        <dbReference type="Proteomes" id="UP000509510"/>
    </source>
</evidence>
<dbReference type="EMBL" id="CP055898">
    <property type="protein sequence ID" value="QKX54427.1"/>
    <property type="molecule type" value="Genomic_DNA"/>
</dbReference>
<dbReference type="Gene3D" id="1.10.150.720">
    <property type="entry name" value="Haloacid dehalogenase-like hydrolase"/>
    <property type="match status" value="1"/>
</dbReference>
<dbReference type="InterPro" id="IPR044924">
    <property type="entry name" value="HAD-SF_hydro_IA_REG-2-like_cap"/>
</dbReference>
<dbReference type="Proteomes" id="UP000509510">
    <property type="component" value="Chromosome I"/>
</dbReference>
<dbReference type="InterPro" id="IPR023214">
    <property type="entry name" value="HAD_sf"/>
</dbReference>
<dbReference type="GeneID" id="55989024"/>
<dbReference type="RefSeq" id="XP_035340606.1">
    <property type="nucleotide sequence ID" value="XM_035484713.1"/>
</dbReference>
<evidence type="ECO:0008006" key="3">
    <source>
        <dbReference type="Google" id="ProtNLM"/>
    </source>
</evidence>
<evidence type="ECO:0000313" key="1">
    <source>
        <dbReference type="EMBL" id="QKX54427.1"/>
    </source>
</evidence>
<dbReference type="PANTHER" id="PTHR46191:SF2">
    <property type="entry name" value="HALOACID DEHALOGENASE-LIKE HYDROLASE DOMAIN-CONTAINING PROTEIN 3"/>
    <property type="match status" value="1"/>
</dbReference>
<protein>
    <recommendedName>
        <fullName evidence="3">Haloacid dehalogenase-like hydrolase domain-containing protein 3</fullName>
    </recommendedName>
</protein>
<keyword evidence="2" id="KW-1185">Reference proteome</keyword>
<dbReference type="InterPro" id="IPR051828">
    <property type="entry name" value="HAD-like_hydrolase_domain"/>
</dbReference>
<dbReference type="Gene3D" id="3.40.50.1000">
    <property type="entry name" value="HAD superfamily/HAD-like"/>
    <property type="match status" value="1"/>
</dbReference>
<dbReference type="Pfam" id="PF00702">
    <property type="entry name" value="Hydrolase"/>
    <property type="match status" value="1"/>
</dbReference>
<name>A0A7H8QKF5_TALRU</name>
<sequence>MRSLPNNFRRMSAIQSPRGCDKALLITFDAFSTLFHPRRPVPELYASIAHSFGLPKSKVTDERLKAAFKTAFKAQSKAYPNYGREKVLRGRYQGPRQWWSDLIKMTFAKVLDDEIKDLPHGMVEKLLDVFASDEGYALYDDVRPFFRDLKTFKMAKGAFDHVVTGVISNSDDRVPAILKSFGLSIGNVRADRDRSSMELPGFEQLGIDDGRNPMPMENDIDMIITSYEAGQEKPNRLIYDVAARQAEQCLPMIDVSRFPGDSVEWTRIHVGDDAQKDYTGAIDAGWHSLLISREDTTLDIPKDAKHIGSLQEVMTEIESIQKQQI</sequence>
<organism evidence="1 2">
    <name type="scientific">Talaromyces rugulosus</name>
    <name type="common">Penicillium rugulosum</name>
    <dbReference type="NCBI Taxonomy" id="121627"/>
    <lineage>
        <taxon>Eukaryota</taxon>
        <taxon>Fungi</taxon>
        <taxon>Dikarya</taxon>
        <taxon>Ascomycota</taxon>
        <taxon>Pezizomycotina</taxon>
        <taxon>Eurotiomycetes</taxon>
        <taxon>Eurotiomycetidae</taxon>
        <taxon>Eurotiales</taxon>
        <taxon>Trichocomaceae</taxon>
        <taxon>Talaromyces</taxon>
        <taxon>Talaromyces sect. Islandici</taxon>
    </lineage>
</organism>
<dbReference type="PANTHER" id="PTHR46191">
    <property type="match status" value="1"/>
</dbReference>
<dbReference type="InterPro" id="IPR036412">
    <property type="entry name" value="HAD-like_sf"/>
</dbReference>
<proteinExistence type="predicted"/>
<dbReference type="GO" id="GO:0005634">
    <property type="term" value="C:nucleus"/>
    <property type="evidence" value="ECO:0007669"/>
    <property type="project" value="TreeGrafter"/>
</dbReference>